<evidence type="ECO:0000259" key="4">
    <source>
        <dbReference type="Pfam" id="PF00685"/>
    </source>
</evidence>
<dbReference type="PANTHER" id="PTHR11783">
    <property type="entry name" value="SULFOTRANSFERASE SULT"/>
    <property type="match status" value="1"/>
</dbReference>
<evidence type="ECO:0000313" key="6">
    <source>
        <dbReference type="Proteomes" id="UP001162483"/>
    </source>
</evidence>
<gene>
    <name evidence="5" type="ORF">SPARVUS_LOCUS4623416</name>
</gene>
<organism evidence="5 6">
    <name type="scientific">Staurois parvus</name>
    <dbReference type="NCBI Taxonomy" id="386267"/>
    <lineage>
        <taxon>Eukaryota</taxon>
        <taxon>Metazoa</taxon>
        <taxon>Chordata</taxon>
        <taxon>Craniata</taxon>
        <taxon>Vertebrata</taxon>
        <taxon>Euteleostomi</taxon>
        <taxon>Amphibia</taxon>
        <taxon>Batrachia</taxon>
        <taxon>Anura</taxon>
        <taxon>Neobatrachia</taxon>
        <taxon>Ranoidea</taxon>
        <taxon>Ranidae</taxon>
        <taxon>Staurois</taxon>
    </lineage>
</organism>
<proteinExistence type="inferred from homology"/>
<dbReference type="Gene3D" id="3.40.50.300">
    <property type="entry name" value="P-loop containing nucleotide triphosphate hydrolases"/>
    <property type="match status" value="1"/>
</dbReference>
<evidence type="ECO:0000256" key="1">
    <source>
        <dbReference type="ARBA" id="ARBA00005771"/>
    </source>
</evidence>
<reference evidence="5" key="1">
    <citation type="submission" date="2023-05" db="EMBL/GenBank/DDBJ databases">
        <authorList>
            <person name="Stuckert A."/>
        </authorList>
    </citation>
    <scope>NUCLEOTIDE SEQUENCE</scope>
</reference>
<dbReference type="InterPro" id="IPR027417">
    <property type="entry name" value="P-loop_NTPase"/>
</dbReference>
<dbReference type="EC" id="2.8.2.-" evidence="3"/>
<feature type="domain" description="Sulfotransferase" evidence="4">
    <location>
        <begin position="25"/>
        <end position="269"/>
    </location>
</feature>
<dbReference type="EMBL" id="CATNWA010008865">
    <property type="protein sequence ID" value="CAI9556997.1"/>
    <property type="molecule type" value="Genomic_DNA"/>
</dbReference>
<protein>
    <recommendedName>
        <fullName evidence="3">Sulfotransferase</fullName>
        <ecNumber evidence="3">2.8.2.-</ecNumber>
    </recommendedName>
</protein>
<keyword evidence="2 3" id="KW-0808">Transferase</keyword>
<evidence type="ECO:0000256" key="2">
    <source>
        <dbReference type="ARBA" id="ARBA00022679"/>
    </source>
</evidence>
<keyword evidence="6" id="KW-1185">Reference proteome</keyword>
<comment type="similarity">
    <text evidence="1 3">Belongs to the sulfotransferase 1 family.</text>
</comment>
<dbReference type="Pfam" id="PF00685">
    <property type="entry name" value="Sulfotransfer_1"/>
    <property type="match status" value="1"/>
</dbReference>
<sequence length="275" mass="32896">MKGLPLIEDIADNWENVQRFQAREDDLLLVTYPKSGTTWISEIVDRMCRDTSDRETKDIFQRVPYLEFAMPGNTSGTELLDKQDFPRIIKTHLSAETLPLSFWEKNCKIIYVSRNVKDVAVSFYHFHRMATHLPESGSWEEFLEKFIKGNVEYGSWSDHVRSWWKRRQQRNILYLSYEDMLEDLRREIQKVMMFLGKDLSDEVLDDIQRHTTFSVMRENPMTNYSNAHRMDQTISPFMRKGICGDWKNHFTLAQRERFDEHYHKEMAGMDLTFHF</sequence>
<dbReference type="SUPFAM" id="SSF52540">
    <property type="entry name" value="P-loop containing nucleoside triphosphate hydrolases"/>
    <property type="match status" value="1"/>
</dbReference>
<name>A0ABN9CCX3_9NEOB</name>
<evidence type="ECO:0000256" key="3">
    <source>
        <dbReference type="RuleBase" id="RU361155"/>
    </source>
</evidence>
<dbReference type="InterPro" id="IPR000863">
    <property type="entry name" value="Sulfotransferase_dom"/>
</dbReference>
<evidence type="ECO:0000313" key="5">
    <source>
        <dbReference type="EMBL" id="CAI9556997.1"/>
    </source>
</evidence>
<dbReference type="Proteomes" id="UP001162483">
    <property type="component" value="Unassembled WGS sequence"/>
</dbReference>
<accession>A0ABN9CCX3</accession>
<comment type="caution">
    <text evidence="5">The sequence shown here is derived from an EMBL/GenBank/DDBJ whole genome shotgun (WGS) entry which is preliminary data.</text>
</comment>